<organism evidence="2 3">
    <name type="scientific">Labedaea rhizosphaerae</name>
    <dbReference type="NCBI Taxonomy" id="598644"/>
    <lineage>
        <taxon>Bacteria</taxon>
        <taxon>Bacillati</taxon>
        <taxon>Actinomycetota</taxon>
        <taxon>Actinomycetes</taxon>
        <taxon>Pseudonocardiales</taxon>
        <taxon>Pseudonocardiaceae</taxon>
        <taxon>Labedaea</taxon>
    </lineage>
</organism>
<evidence type="ECO:0000256" key="1">
    <source>
        <dbReference type="SAM" id="MobiDB-lite"/>
    </source>
</evidence>
<dbReference type="Proteomes" id="UP000295444">
    <property type="component" value="Unassembled WGS sequence"/>
</dbReference>
<evidence type="ECO:0000313" key="3">
    <source>
        <dbReference type="Proteomes" id="UP000295444"/>
    </source>
</evidence>
<dbReference type="EMBL" id="SNXZ01000002">
    <property type="protein sequence ID" value="TDQ01239.1"/>
    <property type="molecule type" value="Genomic_DNA"/>
</dbReference>
<sequence>MWSRYPRGLVPWAGNDVSATVPPGQVLPPPIPGGTRSYTYAVATGAWPWAYGSWAGGAPPLVGALFGGIIAVPNALAGTVALTAWWPDVTTVHIVRLHPDGSRTPVRGGYPLTVLGVTRRNLAPNPSAAAGLAGYVPGEGNPALSVLTDGPAPPGTAVRCTLAAAGTCGLTVPTQLVVASPGQIVTVGMDLRISARPSAVTITITWTDSTGTALASSTSALSSNAINRSVAQWARHVVTATAPMGQGPITASVKVAATSLPTGATLDATHQTHELGATDGSYVDGDSLGGSWTGVAGLSASVGAPLQTLIDGEAPLDVPVSYQVINPALGGGSATSEPTTLDGGDRSWLSHPSQPAQPVRARVTAAPDLTRTAVSATYTIIGRARPVVVSAARSAPTGALTLDAATFADRDALLELLADGAPLLLRAPADYGLGYGWWIALGDLTESAVGRPQWSQGRALAASFTVVDAPYAPSSFPAA</sequence>
<dbReference type="AlphaFoldDB" id="A0A4R6SJW4"/>
<keyword evidence="3" id="KW-1185">Reference proteome</keyword>
<comment type="caution">
    <text evidence="2">The sequence shown here is derived from an EMBL/GenBank/DDBJ whole genome shotgun (WGS) entry which is preliminary data.</text>
</comment>
<name>A0A4R6SJW4_LABRH</name>
<accession>A0A4R6SJW4</accession>
<reference evidence="2 3" key="1">
    <citation type="submission" date="2019-03" db="EMBL/GenBank/DDBJ databases">
        <title>Genomic Encyclopedia of Type Strains, Phase IV (KMG-IV): sequencing the most valuable type-strain genomes for metagenomic binning, comparative biology and taxonomic classification.</title>
        <authorList>
            <person name="Goeker M."/>
        </authorList>
    </citation>
    <scope>NUCLEOTIDE SEQUENCE [LARGE SCALE GENOMIC DNA]</scope>
    <source>
        <strain evidence="2 3">DSM 45361</strain>
    </source>
</reference>
<gene>
    <name evidence="2" type="ORF">EV186_1021107</name>
</gene>
<proteinExistence type="predicted"/>
<protein>
    <submittedName>
        <fullName evidence="2">Uncharacterized protein</fullName>
    </submittedName>
</protein>
<evidence type="ECO:0000313" key="2">
    <source>
        <dbReference type="EMBL" id="TDQ01239.1"/>
    </source>
</evidence>
<feature type="region of interest" description="Disordered" evidence="1">
    <location>
        <begin position="329"/>
        <end position="356"/>
    </location>
</feature>